<accession>A0A426ZN32</accession>
<evidence type="ECO:0000256" key="1">
    <source>
        <dbReference type="SAM" id="MobiDB-lite"/>
    </source>
</evidence>
<sequence length="101" mass="10854">MGSSSCPIVPESPNRENHDDGSAASFFDIYGPDVSILLLVSLVAPNQSLYFSQNKPLIQKVILLYIPGLDAALYMENSGLLTGLRESCGTPKPALALRFVV</sequence>
<feature type="region of interest" description="Disordered" evidence="1">
    <location>
        <begin position="1"/>
        <end position="20"/>
    </location>
</feature>
<name>A0A426ZN32_ENSVE</name>
<evidence type="ECO:0000313" key="3">
    <source>
        <dbReference type="Proteomes" id="UP000287651"/>
    </source>
</evidence>
<dbReference type="Proteomes" id="UP000287651">
    <property type="component" value="Unassembled WGS sequence"/>
</dbReference>
<dbReference type="EMBL" id="AMZH03005826">
    <property type="protein sequence ID" value="RRT65409.1"/>
    <property type="molecule type" value="Genomic_DNA"/>
</dbReference>
<organism evidence="2 3">
    <name type="scientific">Ensete ventricosum</name>
    <name type="common">Abyssinian banana</name>
    <name type="synonym">Musa ensete</name>
    <dbReference type="NCBI Taxonomy" id="4639"/>
    <lineage>
        <taxon>Eukaryota</taxon>
        <taxon>Viridiplantae</taxon>
        <taxon>Streptophyta</taxon>
        <taxon>Embryophyta</taxon>
        <taxon>Tracheophyta</taxon>
        <taxon>Spermatophyta</taxon>
        <taxon>Magnoliopsida</taxon>
        <taxon>Liliopsida</taxon>
        <taxon>Zingiberales</taxon>
        <taxon>Musaceae</taxon>
        <taxon>Ensete</taxon>
    </lineage>
</organism>
<evidence type="ECO:0000313" key="2">
    <source>
        <dbReference type="EMBL" id="RRT65409.1"/>
    </source>
</evidence>
<protein>
    <submittedName>
        <fullName evidence="2">Uncharacterized protein</fullName>
    </submittedName>
</protein>
<comment type="caution">
    <text evidence="2">The sequence shown here is derived from an EMBL/GenBank/DDBJ whole genome shotgun (WGS) entry which is preliminary data.</text>
</comment>
<dbReference type="AlphaFoldDB" id="A0A426ZN32"/>
<reference evidence="2 3" key="1">
    <citation type="journal article" date="2014" name="Agronomy (Basel)">
        <title>A Draft Genome Sequence for Ensete ventricosum, the Drought-Tolerant Tree Against Hunger.</title>
        <authorList>
            <person name="Harrison J."/>
            <person name="Moore K.A."/>
            <person name="Paszkiewicz K."/>
            <person name="Jones T."/>
            <person name="Grant M."/>
            <person name="Ambacheew D."/>
            <person name="Muzemil S."/>
            <person name="Studholme D.J."/>
        </authorList>
    </citation>
    <scope>NUCLEOTIDE SEQUENCE [LARGE SCALE GENOMIC DNA]</scope>
</reference>
<gene>
    <name evidence="2" type="ORF">B296_00026115</name>
</gene>
<proteinExistence type="predicted"/>